<dbReference type="EMBL" id="AYLO01000066">
    <property type="protein sequence ID" value="ESS72138.1"/>
    <property type="molecule type" value="Genomic_DNA"/>
</dbReference>
<name>V5C5X0_9GAMM</name>
<organism evidence="1 2">
    <name type="scientific">Methyloglobulus morosus KoM1</name>
    <dbReference type="NCBI Taxonomy" id="1116472"/>
    <lineage>
        <taxon>Bacteria</taxon>
        <taxon>Pseudomonadati</taxon>
        <taxon>Pseudomonadota</taxon>
        <taxon>Gammaproteobacteria</taxon>
        <taxon>Methylococcales</taxon>
        <taxon>Methylococcaceae</taxon>
        <taxon>Methyloglobulus</taxon>
    </lineage>
</organism>
<gene>
    <name evidence="1" type="ORF">MGMO_69c00050</name>
</gene>
<accession>V5C5X0</accession>
<protein>
    <submittedName>
        <fullName evidence="1">Uncharacterized protein</fullName>
    </submittedName>
</protein>
<reference evidence="1 2" key="1">
    <citation type="journal article" date="2013" name="Genome Announc.">
        <title>Draft Genome Sequence of the Methanotrophic Gammaproteobacterium Methyloglobulus morosus DSM 22980 Strain KoM1.</title>
        <authorList>
            <person name="Poehlein A."/>
            <person name="Deutzmann J.S."/>
            <person name="Daniel R."/>
            <person name="Simeonova D.D."/>
        </authorList>
    </citation>
    <scope>NUCLEOTIDE SEQUENCE [LARGE SCALE GENOMIC DNA]</scope>
    <source>
        <strain evidence="1 2">KoM1</strain>
    </source>
</reference>
<comment type="caution">
    <text evidence="1">The sequence shown here is derived from an EMBL/GenBank/DDBJ whole genome shotgun (WGS) entry which is preliminary data.</text>
</comment>
<sequence length="75" mass="8439">MAITGYVKKLNLSQTKLMKGIYFRDNWVELGTFGLADPLPWETAFTFTSSILYLIDIKAYVLLFDGKISPNSGKS</sequence>
<proteinExistence type="predicted"/>
<keyword evidence="2" id="KW-1185">Reference proteome</keyword>
<dbReference type="Proteomes" id="UP000017842">
    <property type="component" value="Unassembled WGS sequence"/>
</dbReference>
<dbReference type="AlphaFoldDB" id="V5C5X0"/>
<evidence type="ECO:0000313" key="2">
    <source>
        <dbReference type="Proteomes" id="UP000017842"/>
    </source>
</evidence>
<evidence type="ECO:0000313" key="1">
    <source>
        <dbReference type="EMBL" id="ESS72138.1"/>
    </source>
</evidence>